<accession>A0A1F6TG61</accession>
<dbReference type="PROSITE" id="PS00108">
    <property type="entry name" value="PROTEIN_KINASE_ST"/>
    <property type="match status" value="1"/>
</dbReference>
<reference evidence="11 12" key="1">
    <citation type="journal article" date="2016" name="Nat. Commun.">
        <title>Thousands of microbial genomes shed light on interconnected biogeochemical processes in an aquifer system.</title>
        <authorList>
            <person name="Anantharaman K."/>
            <person name="Brown C.T."/>
            <person name="Hug L.A."/>
            <person name="Sharon I."/>
            <person name="Castelle C.J."/>
            <person name="Probst A.J."/>
            <person name="Thomas B.C."/>
            <person name="Singh A."/>
            <person name="Wilkins M.J."/>
            <person name="Karaoz U."/>
            <person name="Brodie E.L."/>
            <person name="Williams K.H."/>
            <person name="Hubbard S.S."/>
            <person name="Banfield J.F."/>
        </authorList>
    </citation>
    <scope>NUCLEOTIDE SEQUENCE [LARGE SCALE GENOMIC DNA]</scope>
</reference>
<dbReference type="PROSITE" id="PS50011">
    <property type="entry name" value="PROTEIN_KINASE_DOM"/>
    <property type="match status" value="1"/>
</dbReference>
<evidence type="ECO:0000313" key="12">
    <source>
        <dbReference type="Proteomes" id="UP000179344"/>
    </source>
</evidence>
<keyword evidence="6 7" id="KW-0067">ATP-binding</keyword>
<dbReference type="Gene3D" id="3.30.200.20">
    <property type="entry name" value="Phosphorylase Kinase, domain 1"/>
    <property type="match status" value="1"/>
</dbReference>
<keyword evidence="4 7" id="KW-0547">Nucleotide-binding</keyword>
<dbReference type="SUPFAM" id="SSF56112">
    <property type="entry name" value="Protein kinase-like (PK-like)"/>
    <property type="match status" value="1"/>
</dbReference>
<feature type="region of interest" description="Disordered" evidence="8">
    <location>
        <begin position="393"/>
        <end position="436"/>
    </location>
</feature>
<dbReference type="Gene3D" id="1.10.510.10">
    <property type="entry name" value="Transferase(Phosphotransferase) domain 1"/>
    <property type="match status" value="1"/>
</dbReference>
<keyword evidence="3" id="KW-0808">Transferase</keyword>
<evidence type="ECO:0000256" key="2">
    <source>
        <dbReference type="ARBA" id="ARBA00022527"/>
    </source>
</evidence>
<dbReference type="EMBL" id="MFST01000081">
    <property type="protein sequence ID" value="OGI44120.1"/>
    <property type="molecule type" value="Genomic_DNA"/>
</dbReference>
<dbReference type="SMART" id="SM00220">
    <property type="entry name" value="S_TKc"/>
    <property type="match status" value="1"/>
</dbReference>
<evidence type="ECO:0000256" key="3">
    <source>
        <dbReference type="ARBA" id="ARBA00022679"/>
    </source>
</evidence>
<protein>
    <recommendedName>
        <fullName evidence="1">non-specific serine/threonine protein kinase</fullName>
        <ecNumber evidence="1">2.7.11.1</ecNumber>
    </recommendedName>
</protein>
<dbReference type="InterPro" id="IPR011009">
    <property type="entry name" value="Kinase-like_dom_sf"/>
</dbReference>
<dbReference type="PROSITE" id="PS00107">
    <property type="entry name" value="PROTEIN_KINASE_ATP"/>
    <property type="match status" value="1"/>
</dbReference>
<keyword evidence="9" id="KW-0812">Transmembrane</keyword>
<dbReference type="CDD" id="cd14014">
    <property type="entry name" value="STKc_PknB_like"/>
    <property type="match status" value="1"/>
</dbReference>
<keyword evidence="5" id="KW-0418">Kinase</keyword>
<evidence type="ECO:0000259" key="10">
    <source>
        <dbReference type="PROSITE" id="PS50011"/>
    </source>
</evidence>
<dbReference type="InterPro" id="IPR008271">
    <property type="entry name" value="Ser/Thr_kinase_AS"/>
</dbReference>
<dbReference type="FunFam" id="1.10.510.10:FF:000021">
    <property type="entry name" value="Serine/threonine protein kinase"/>
    <property type="match status" value="1"/>
</dbReference>
<evidence type="ECO:0000256" key="6">
    <source>
        <dbReference type="ARBA" id="ARBA00022840"/>
    </source>
</evidence>
<evidence type="ECO:0000256" key="8">
    <source>
        <dbReference type="SAM" id="MobiDB-lite"/>
    </source>
</evidence>
<evidence type="ECO:0000256" key="7">
    <source>
        <dbReference type="PROSITE-ProRule" id="PRU10141"/>
    </source>
</evidence>
<dbReference type="PANTHER" id="PTHR43289">
    <property type="entry name" value="MITOGEN-ACTIVATED PROTEIN KINASE KINASE KINASE 20-RELATED"/>
    <property type="match status" value="1"/>
</dbReference>
<evidence type="ECO:0000256" key="9">
    <source>
        <dbReference type="SAM" id="Phobius"/>
    </source>
</evidence>
<evidence type="ECO:0000313" key="11">
    <source>
        <dbReference type="EMBL" id="OGI44120.1"/>
    </source>
</evidence>
<organism evidence="11 12">
    <name type="scientific">Candidatus Muproteobacteria bacterium RBG_16_65_31</name>
    <dbReference type="NCBI Taxonomy" id="1817759"/>
    <lineage>
        <taxon>Bacteria</taxon>
        <taxon>Pseudomonadati</taxon>
        <taxon>Pseudomonadota</taxon>
        <taxon>Candidatus Muproteobacteria</taxon>
    </lineage>
</organism>
<dbReference type="InterPro" id="IPR000719">
    <property type="entry name" value="Prot_kinase_dom"/>
</dbReference>
<dbReference type="AlphaFoldDB" id="A0A1F6TG61"/>
<dbReference type="PANTHER" id="PTHR43289:SF6">
    <property type="entry name" value="SERINE_THREONINE-PROTEIN KINASE NEKL-3"/>
    <property type="match status" value="1"/>
</dbReference>
<feature type="binding site" evidence="7">
    <location>
        <position position="75"/>
    </location>
    <ligand>
        <name>ATP</name>
        <dbReference type="ChEBI" id="CHEBI:30616"/>
    </ligand>
</feature>
<sequence length="436" mass="48226">MEAKRADNIASTVVISDRFGERRAQNAHQAETAETALEPGVKLGRYLIVNRLGGGGMGVVYKAHDTELNRTVALKVLPPQLCKNPEYLSRFRAEAQAQARLNNPFVVTLYSMMELPAGAVLVLEYVEGETLEQRIKRRGPLPLPEALRIFDLALQGVSHIHQMGVVHRDLKPSNIFLAKDEQVKIMDFGVAKLMDGHDTHQTAAMVGTLLYISPEQINGRDTDFRTDIYTLGISLFEAVTGRLPFERRTDYALMHAHVQETPPRPQTFLRQIQPALEWVILKAIEKEPERRFRSTDEFRAALIGQGLVERRRGRGATQSAPAKHSLPDMTLLHQELMRYRLTPPNRLLGGLALDVALVAGVVMLVTTLGLYPARHAPMQEVAGVAGKTEMHAGAKATTDNNKQLARKARHRPAPVATAPAAPKKSSYESVMQSLGG</sequence>
<evidence type="ECO:0000256" key="1">
    <source>
        <dbReference type="ARBA" id="ARBA00012513"/>
    </source>
</evidence>
<dbReference type="Pfam" id="PF00069">
    <property type="entry name" value="Pkinase"/>
    <property type="match status" value="1"/>
</dbReference>
<dbReference type="InterPro" id="IPR017441">
    <property type="entry name" value="Protein_kinase_ATP_BS"/>
</dbReference>
<feature type="compositionally biased region" description="Low complexity" evidence="8">
    <location>
        <begin position="413"/>
        <end position="422"/>
    </location>
</feature>
<dbReference type="GO" id="GO:0005524">
    <property type="term" value="F:ATP binding"/>
    <property type="evidence" value="ECO:0007669"/>
    <property type="project" value="UniProtKB-UniRule"/>
</dbReference>
<dbReference type="GO" id="GO:0004674">
    <property type="term" value="F:protein serine/threonine kinase activity"/>
    <property type="evidence" value="ECO:0007669"/>
    <property type="project" value="UniProtKB-KW"/>
</dbReference>
<keyword evidence="2" id="KW-0723">Serine/threonine-protein kinase</keyword>
<feature type="compositionally biased region" description="Polar residues" evidence="8">
    <location>
        <begin position="427"/>
        <end position="436"/>
    </location>
</feature>
<evidence type="ECO:0000256" key="5">
    <source>
        <dbReference type="ARBA" id="ARBA00022777"/>
    </source>
</evidence>
<evidence type="ECO:0000256" key="4">
    <source>
        <dbReference type="ARBA" id="ARBA00022741"/>
    </source>
</evidence>
<name>A0A1F6TG61_9PROT</name>
<keyword evidence="9" id="KW-0472">Membrane</keyword>
<feature type="transmembrane region" description="Helical" evidence="9">
    <location>
        <begin position="347"/>
        <end position="371"/>
    </location>
</feature>
<comment type="caution">
    <text evidence="11">The sequence shown here is derived from an EMBL/GenBank/DDBJ whole genome shotgun (WGS) entry which is preliminary data.</text>
</comment>
<dbReference type="Proteomes" id="UP000179344">
    <property type="component" value="Unassembled WGS sequence"/>
</dbReference>
<proteinExistence type="predicted"/>
<dbReference type="EC" id="2.7.11.1" evidence="1"/>
<gene>
    <name evidence="11" type="ORF">A2V92_06085</name>
</gene>
<feature type="domain" description="Protein kinase" evidence="10">
    <location>
        <begin position="46"/>
        <end position="303"/>
    </location>
</feature>
<keyword evidence="9" id="KW-1133">Transmembrane helix</keyword>